<dbReference type="InterPro" id="IPR008844">
    <property type="entry name" value="Spore_GerAC-like"/>
</dbReference>
<feature type="domain" description="Spore germination protein N-terminal" evidence="11">
    <location>
        <begin position="24"/>
        <end position="189"/>
    </location>
</feature>
<keyword evidence="3" id="KW-0309">Germination</keyword>
<evidence type="ECO:0000256" key="3">
    <source>
        <dbReference type="ARBA" id="ARBA00022544"/>
    </source>
</evidence>
<evidence type="ECO:0000313" key="13">
    <source>
        <dbReference type="Proteomes" id="UP001220962"/>
    </source>
</evidence>
<sequence length="373" mass="42098">MKYKLFVAAMCCLFIFSLIGCSNDKTNIDEATVPLSLGLDVVDEKLHYYISAPVFSKEIQKKSREGEGIAEGLRQSRNQQDAQFPGSVSGRNYQVIVVGKELLQYKNWTNILDVTFRDPRNTITDRVIAFDGPVADIIHFQAKDQPPTSIFLRALIDSGSERSTTVKTTAQELHRQLNDRGITPTISEIMIENGKILLKGSALLSQEGQYRGSLTYQETSMLQILKKEAEPGLSLTFSVDETEKELPFNTDKVSFSVGDVSVKIKSDHEDGKFQYKIKVDAVVSVTEKFLEYELLENSEDMAYELSEGMKNSMEQLIKKFQKLKVDPVGFGIYSRAYQYPFFKEVQNDWGEELSRAQFDVDVNLRILASGAVE</sequence>
<dbReference type="PANTHER" id="PTHR35789:SF1">
    <property type="entry name" value="SPORE GERMINATION PROTEIN B3"/>
    <property type="match status" value="1"/>
</dbReference>
<feature type="domain" description="Spore germination GerAC-like C-terminal" evidence="10">
    <location>
        <begin position="200"/>
        <end position="370"/>
    </location>
</feature>
<dbReference type="InterPro" id="IPR046953">
    <property type="entry name" value="Spore_GerAC-like_C"/>
</dbReference>
<feature type="region of interest" description="Disordered" evidence="8">
    <location>
        <begin position="66"/>
        <end position="86"/>
    </location>
</feature>
<dbReference type="PANTHER" id="PTHR35789">
    <property type="entry name" value="SPORE GERMINATION PROTEIN B3"/>
    <property type="match status" value="1"/>
</dbReference>
<dbReference type="GO" id="GO:0016020">
    <property type="term" value="C:membrane"/>
    <property type="evidence" value="ECO:0007669"/>
    <property type="project" value="UniProtKB-SubCell"/>
</dbReference>
<evidence type="ECO:0000256" key="4">
    <source>
        <dbReference type="ARBA" id="ARBA00022729"/>
    </source>
</evidence>
<comment type="subcellular location">
    <subcellularLocation>
        <location evidence="1">Membrane</location>
        <topology evidence="1">Lipid-anchor</topology>
    </subcellularLocation>
</comment>
<keyword evidence="4 9" id="KW-0732">Signal</keyword>
<evidence type="ECO:0000259" key="11">
    <source>
        <dbReference type="Pfam" id="PF25198"/>
    </source>
</evidence>
<keyword evidence="7" id="KW-0449">Lipoprotein</keyword>
<dbReference type="InterPro" id="IPR057336">
    <property type="entry name" value="GerAC_N"/>
</dbReference>
<dbReference type="Proteomes" id="UP001220962">
    <property type="component" value="Chromosome"/>
</dbReference>
<evidence type="ECO:0000256" key="8">
    <source>
        <dbReference type="SAM" id="MobiDB-lite"/>
    </source>
</evidence>
<keyword evidence="5" id="KW-0472">Membrane</keyword>
<dbReference type="Gene3D" id="3.30.300.210">
    <property type="entry name" value="Nutrient germinant receptor protein C, domain 3"/>
    <property type="match status" value="1"/>
</dbReference>
<organism evidence="12 13">
    <name type="scientific">Paenibacillus urinalis</name>
    <dbReference type="NCBI Taxonomy" id="521520"/>
    <lineage>
        <taxon>Bacteria</taxon>
        <taxon>Bacillati</taxon>
        <taxon>Bacillota</taxon>
        <taxon>Bacilli</taxon>
        <taxon>Bacillales</taxon>
        <taxon>Paenibacillaceae</taxon>
        <taxon>Paenibacillus</taxon>
    </lineage>
</organism>
<dbReference type="GO" id="GO:0009847">
    <property type="term" value="P:spore germination"/>
    <property type="evidence" value="ECO:0007669"/>
    <property type="project" value="InterPro"/>
</dbReference>
<evidence type="ECO:0000256" key="7">
    <source>
        <dbReference type="ARBA" id="ARBA00023288"/>
    </source>
</evidence>
<dbReference type="PROSITE" id="PS51257">
    <property type="entry name" value="PROKAR_LIPOPROTEIN"/>
    <property type="match status" value="1"/>
</dbReference>
<feature type="chain" id="PRO_5043589918" evidence="9">
    <location>
        <begin position="23"/>
        <end position="373"/>
    </location>
</feature>
<evidence type="ECO:0000259" key="10">
    <source>
        <dbReference type="Pfam" id="PF05504"/>
    </source>
</evidence>
<protein>
    <submittedName>
        <fullName evidence="12">Ger(X)C family spore germination protein</fullName>
    </submittedName>
</protein>
<proteinExistence type="inferred from homology"/>
<feature type="signal peptide" evidence="9">
    <location>
        <begin position="1"/>
        <end position="22"/>
    </location>
</feature>
<dbReference type="EMBL" id="CP118101">
    <property type="protein sequence ID" value="WDH85134.1"/>
    <property type="molecule type" value="Genomic_DNA"/>
</dbReference>
<dbReference type="AlphaFoldDB" id="A0AAX3N7K5"/>
<accession>A0AAX3N7K5</accession>
<dbReference type="NCBIfam" id="TIGR02887">
    <property type="entry name" value="spore_ger_x_C"/>
    <property type="match status" value="1"/>
</dbReference>
<name>A0AAX3N7K5_9BACL</name>
<comment type="similarity">
    <text evidence="2">Belongs to the GerABKC lipoprotein family.</text>
</comment>
<dbReference type="InterPro" id="IPR038501">
    <property type="entry name" value="Spore_GerAC_C_sf"/>
</dbReference>
<dbReference type="Pfam" id="PF05504">
    <property type="entry name" value="Spore_GerAC"/>
    <property type="match status" value="1"/>
</dbReference>
<evidence type="ECO:0000256" key="2">
    <source>
        <dbReference type="ARBA" id="ARBA00007886"/>
    </source>
</evidence>
<evidence type="ECO:0000256" key="9">
    <source>
        <dbReference type="SAM" id="SignalP"/>
    </source>
</evidence>
<dbReference type="RefSeq" id="WP_205053795.1">
    <property type="nucleotide sequence ID" value="NZ_CP118101.1"/>
</dbReference>
<reference evidence="12" key="1">
    <citation type="submission" date="2023-02" db="EMBL/GenBank/DDBJ databases">
        <title>Pathogen: clinical or host-associated sample.</title>
        <authorList>
            <person name="Hergert J."/>
            <person name="Casey R."/>
            <person name="Wagner J."/>
            <person name="Young E.L."/>
            <person name="Oakeson K.F."/>
        </authorList>
    </citation>
    <scope>NUCLEOTIDE SEQUENCE</scope>
    <source>
        <strain evidence="12">2022CK-00830</strain>
    </source>
</reference>
<evidence type="ECO:0000313" key="12">
    <source>
        <dbReference type="EMBL" id="WDH85134.1"/>
    </source>
</evidence>
<dbReference type="Pfam" id="PF25198">
    <property type="entry name" value="Spore_GerAC_N"/>
    <property type="match status" value="1"/>
</dbReference>
<evidence type="ECO:0000256" key="1">
    <source>
        <dbReference type="ARBA" id="ARBA00004635"/>
    </source>
</evidence>
<keyword evidence="6" id="KW-0564">Palmitate</keyword>
<evidence type="ECO:0000256" key="5">
    <source>
        <dbReference type="ARBA" id="ARBA00023136"/>
    </source>
</evidence>
<evidence type="ECO:0000256" key="6">
    <source>
        <dbReference type="ARBA" id="ARBA00023139"/>
    </source>
</evidence>
<gene>
    <name evidence="12" type="ORF">PUW23_14245</name>
</gene>